<dbReference type="FunFam" id="3.30.1370.10:FF:000037">
    <property type="entry name" value="KH domain protein"/>
    <property type="match status" value="1"/>
</dbReference>
<organism evidence="4 5">
    <name type="scientific">Fusarium phyllophilum</name>
    <dbReference type="NCBI Taxonomy" id="47803"/>
    <lineage>
        <taxon>Eukaryota</taxon>
        <taxon>Fungi</taxon>
        <taxon>Dikarya</taxon>
        <taxon>Ascomycota</taxon>
        <taxon>Pezizomycotina</taxon>
        <taxon>Sordariomycetes</taxon>
        <taxon>Hypocreomycetidae</taxon>
        <taxon>Hypocreales</taxon>
        <taxon>Nectriaceae</taxon>
        <taxon>Fusarium</taxon>
        <taxon>Fusarium fujikuroi species complex</taxon>
    </lineage>
</organism>
<dbReference type="InterPro" id="IPR055429">
    <property type="entry name" value="TRAPPC13_M"/>
</dbReference>
<dbReference type="Proteomes" id="UP000582016">
    <property type="component" value="Unassembled WGS sequence"/>
</dbReference>
<dbReference type="FunFam" id="3.30.1370.10:FF:000051">
    <property type="entry name" value="Putative kh domain-containing protein"/>
    <property type="match status" value="1"/>
</dbReference>
<protein>
    <submittedName>
        <fullName evidence="4">MSL5-like protein</fullName>
    </submittedName>
</protein>
<feature type="region of interest" description="Disordered" evidence="2">
    <location>
        <begin position="82"/>
        <end position="115"/>
    </location>
</feature>
<evidence type="ECO:0000313" key="5">
    <source>
        <dbReference type="Proteomes" id="UP000582016"/>
    </source>
</evidence>
<dbReference type="CDD" id="cd22386">
    <property type="entry name" value="KH-I_KHDC4_rpt2"/>
    <property type="match status" value="1"/>
</dbReference>
<dbReference type="Pfam" id="PF22675">
    <property type="entry name" value="KH-I_KHDC4-BBP"/>
    <property type="match status" value="1"/>
</dbReference>
<feature type="compositionally biased region" description="Low complexity" evidence="2">
    <location>
        <begin position="93"/>
        <end position="111"/>
    </location>
</feature>
<sequence length="831" mass="89747">MDETERRTVKRSRFDQTEPEPKRTSRFDRRSRSPPSRRSEPGRDRSPVAKDATPEARKSPTDAAAAAAAAAARINAQLQARKGIQHVDVPPIRSADTDSPPPRSTSTPQSANKIAPALDGEMYVADGDYIQDIEVNDLRNRYLLTKGSTQKMIKDETGADITTRGSYYPNKSMATAANPPLYLHITSTSKSGLESAVAKINELIQQELPQLVDERRFRRRDQEQVERDEFGRRKWPEEKIPISLEPVHGFNLRAQVVGHGGAYVKHIQQETTCRVQIKGRGSGYLEAATNQESDEDMFLHVTGPDPNMVAKAKELCEDLIANVKEQYEEFKSRPPRYGGDRYGGDRYGGDRYNGGGDRNHSHGGSHGASHGSYGGSGYGGYGSNQGGASNSPAAAGVNSPTNAADYAAQYAQYYGGADPYAAYGGYANYVAMYQQYYGAQAQAQAPGAPGATPGQSASPPPPPPSEAAPPPPPPPPSGSPPGTGGSYGSVCSPSTRPLILGWVTHHQRGATELQILTEKHAAGYGIPWLSNVQSTLRLSRPSLVTQYPIDPPSSVGASIKSAPIPASLAYHSEAASNPSPFLLSPAVNLPVSFGSAYVGETFSCTLCANNELPIDAAKNIRDVRIEAEMKTPGMGAVQRLELGPSNGQPEVDLESGDTLQKVVSFDLKEEGNHVLAVTVSYYEATETSGRTRTFRKLYQFICKASLIVRTKVGPLNFNNTQEHGRWVLEAQLENCSEDVVQLEKVVLDTEPGLRYRDCNWEASGSEKPVLHPGEVEQVCFVVAEDGTESGVEVTPDGRIIFGSLGIGWRGEMGNRGYLATGKLGTRRAADR</sequence>
<feature type="compositionally biased region" description="Basic and acidic residues" evidence="2">
    <location>
        <begin position="327"/>
        <end position="349"/>
    </location>
</feature>
<feature type="domain" description="K Homology" evidence="3">
    <location>
        <begin position="234"/>
        <end position="321"/>
    </location>
</feature>
<dbReference type="PANTHER" id="PTHR15744:SF0">
    <property type="entry name" value="KH HOMOLOGY DOMAIN-CONTAINING PROTEIN 4"/>
    <property type="match status" value="1"/>
</dbReference>
<dbReference type="InterPro" id="IPR055256">
    <property type="entry name" value="KH_1_KHDC4/BBP-like"/>
</dbReference>
<dbReference type="SMART" id="SM00322">
    <property type="entry name" value="KH"/>
    <property type="match status" value="1"/>
</dbReference>
<dbReference type="GO" id="GO:0005634">
    <property type="term" value="C:nucleus"/>
    <property type="evidence" value="ECO:0007669"/>
    <property type="project" value="InterPro"/>
</dbReference>
<dbReference type="InterPro" id="IPR031121">
    <property type="entry name" value="RIK/BLOM7"/>
</dbReference>
<dbReference type="InterPro" id="IPR047889">
    <property type="entry name" value="KHDC4_KH-I_second"/>
</dbReference>
<feature type="region of interest" description="Disordered" evidence="2">
    <location>
        <begin position="1"/>
        <end position="64"/>
    </location>
</feature>
<feature type="compositionally biased region" description="Low complexity" evidence="2">
    <location>
        <begin position="444"/>
        <end position="457"/>
    </location>
</feature>
<dbReference type="CDD" id="cd22385">
    <property type="entry name" value="KH-I_KHDC4_rpt1"/>
    <property type="match status" value="1"/>
</dbReference>
<dbReference type="Pfam" id="PF23647">
    <property type="entry name" value="TRAPPC13_M"/>
    <property type="match status" value="1"/>
</dbReference>
<comment type="caution">
    <text evidence="4">The sequence shown here is derived from an EMBL/GenBank/DDBJ whole genome shotgun (WGS) entry which is preliminary data.</text>
</comment>
<feature type="region of interest" description="Disordered" evidence="2">
    <location>
        <begin position="444"/>
        <end position="490"/>
    </location>
</feature>
<reference evidence="4 5" key="1">
    <citation type="submission" date="2020-05" db="EMBL/GenBank/DDBJ databases">
        <title>Identification and distribution of gene clusters putatively required for synthesis of sphingolipid metabolism inhibitors in phylogenetically diverse species of the filamentous fungus Fusarium.</title>
        <authorList>
            <person name="Kim H.-S."/>
            <person name="Busman M."/>
            <person name="Brown D.W."/>
            <person name="Divon H."/>
            <person name="Uhlig S."/>
            <person name="Proctor R.H."/>
        </authorList>
    </citation>
    <scope>NUCLEOTIDE SEQUENCE [LARGE SCALE GENOMIC DNA]</scope>
    <source>
        <strain evidence="4 5">NRRL 13617</strain>
    </source>
</reference>
<name>A0A8H5JY60_9HYPO</name>
<dbReference type="AlphaFoldDB" id="A0A8H5JY60"/>
<dbReference type="InterPro" id="IPR004087">
    <property type="entry name" value="KH_dom"/>
</dbReference>
<feature type="compositionally biased region" description="Pro residues" evidence="2">
    <location>
        <begin position="458"/>
        <end position="479"/>
    </location>
</feature>
<dbReference type="GO" id="GO:0003723">
    <property type="term" value="F:RNA binding"/>
    <property type="evidence" value="ECO:0007669"/>
    <property type="project" value="UniProtKB-UniRule"/>
</dbReference>
<feature type="compositionally biased region" description="Basic and acidic residues" evidence="2">
    <location>
        <begin position="1"/>
        <end position="60"/>
    </location>
</feature>
<accession>A0A8H5JY60</accession>
<dbReference type="OrthoDB" id="10250284at2759"/>
<proteinExistence type="predicted"/>
<dbReference type="Pfam" id="PF23469">
    <property type="entry name" value="KH_12"/>
    <property type="match status" value="1"/>
</dbReference>
<dbReference type="InterPro" id="IPR055427">
    <property type="entry name" value="TRAPPC13_N"/>
</dbReference>
<keyword evidence="1" id="KW-0694">RNA-binding</keyword>
<dbReference type="Pfam" id="PF06159">
    <property type="entry name" value="TRAPPC13_N"/>
    <property type="match status" value="1"/>
</dbReference>
<gene>
    <name evidence="4" type="ORF">FPHYL_5261</name>
</gene>
<dbReference type="InterPro" id="IPR056149">
    <property type="entry name" value="PRP5/DDX46/KHDC4_KH"/>
</dbReference>
<dbReference type="EMBL" id="JAAOAQ010000170">
    <property type="protein sequence ID" value="KAF5563299.1"/>
    <property type="molecule type" value="Genomic_DNA"/>
</dbReference>
<dbReference type="PANTHER" id="PTHR15744">
    <property type="entry name" value="BLOM7"/>
    <property type="match status" value="1"/>
</dbReference>
<dbReference type="Gene3D" id="3.30.1370.10">
    <property type="entry name" value="K Homology domain, type 1"/>
    <property type="match status" value="2"/>
</dbReference>
<keyword evidence="5" id="KW-1185">Reference proteome</keyword>
<feature type="region of interest" description="Disordered" evidence="2">
    <location>
        <begin position="327"/>
        <end position="371"/>
    </location>
</feature>
<evidence type="ECO:0000256" key="1">
    <source>
        <dbReference type="PROSITE-ProRule" id="PRU00117"/>
    </source>
</evidence>
<dbReference type="InterPro" id="IPR036612">
    <property type="entry name" value="KH_dom_type_1_sf"/>
</dbReference>
<dbReference type="SUPFAM" id="SSF54791">
    <property type="entry name" value="Eukaryotic type KH-domain (KH-domain type I)"/>
    <property type="match status" value="2"/>
</dbReference>
<evidence type="ECO:0000313" key="4">
    <source>
        <dbReference type="EMBL" id="KAF5563299.1"/>
    </source>
</evidence>
<evidence type="ECO:0000259" key="3">
    <source>
        <dbReference type="SMART" id="SM00322"/>
    </source>
</evidence>
<evidence type="ECO:0000256" key="2">
    <source>
        <dbReference type="SAM" id="MobiDB-lite"/>
    </source>
</evidence>
<dbReference type="InterPro" id="IPR047890">
    <property type="entry name" value="KHDC4_KH-I_first"/>
</dbReference>
<dbReference type="PROSITE" id="PS50084">
    <property type="entry name" value="KH_TYPE_1"/>
    <property type="match status" value="1"/>
</dbReference>